<protein>
    <submittedName>
        <fullName evidence="2">Uncharacterized protein</fullName>
    </submittedName>
</protein>
<accession>A0ABQ8UTP3</accession>
<evidence type="ECO:0000313" key="2">
    <source>
        <dbReference type="EMBL" id="KAJ4462506.1"/>
    </source>
</evidence>
<proteinExistence type="predicted"/>
<sequence>MCARDPGERPTMQALWEALNPTGAPDKDDGDDDGGGDGDDGELRGDGTTTVVYLNEESFGRPDVLDLDL</sequence>
<comment type="caution">
    <text evidence="2">The sequence shown here is derived from an EMBL/GenBank/DDBJ whole genome shotgun (WGS) entry which is preliminary data.</text>
</comment>
<gene>
    <name evidence="2" type="ORF">PAPYR_475</name>
</gene>
<name>A0ABQ8UTP3_9EUKA</name>
<evidence type="ECO:0000313" key="3">
    <source>
        <dbReference type="Proteomes" id="UP001141327"/>
    </source>
</evidence>
<dbReference type="Proteomes" id="UP001141327">
    <property type="component" value="Unassembled WGS sequence"/>
</dbReference>
<reference evidence="2" key="1">
    <citation type="journal article" date="2022" name="bioRxiv">
        <title>Genomics of Preaxostyla Flagellates Illuminates Evolutionary Transitions and the Path Towards Mitochondrial Loss.</title>
        <authorList>
            <person name="Novak L.V.F."/>
            <person name="Treitli S.C."/>
            <person name="Pyrih J."/>
            <person name="Halakuc P."/>
            <person name="Pipaliya S.V."/>
            <person name="Vacek V."/>
            <person name="Brzon O."/>
            <person name="Soukal P."/>
            <person name="Eme L."/>
            <person name="Dacks J.B."/>
            <person name="Karnkowska A."/>
            <person name="Elias M."/>
            <person name="Hampl V."/>
        </authorList>
    </citation>
    <scope>NUCLEOTIDE SEQUENCE</scope>
    <source>
        <strain evidence="2">RCP-MX</strain>
    </source>
</reference>
<keyword evidence="3" id="KW-1185">Reference proteome</keyword>
<organism evidence="2 3">
    <name type="scientific">Paratrimastix pyriformis</name>
    <dbReference type="NCBI Taxonomy" id="342808"/>
    <lineage>
        <taxon>Eukaryota</taxon>
        <taxon>Metamonada</taxon>
        <taxon>Preaxostyla</taxon>
        <taxon>Paratrimastigidae</taxon>
        <taxon>Paratrimastix</taxon>
    </lineage>
</organism>
<dbReference type="EMBL" id="JAPMOS010000002">
    <property type="protein sequence ID" value="KAJ4462506.1"/>
    <property type="molecule type" value="Genomic_DNA"/>
</dbReference>
<feature type="compositionally biased region" description="Acidic residues" evidence="1">
    <location>
        <begin position="28"/>
        <end position="40"/>
    </location>
</feature>
<evidence type="ECO:0000256" key="1">
    <source>
        <dbReference type="SAM" id="MobiDB-lite"/>
    </source>
</evidence>
<feature type="region of interest" description="Disordered" evidence="1">
    <location>
        <begin position="18"/>
        <end position="55"/>
    </location>
</feature>